<accession>A0A345ZQ54</accession>
<dbReference type="KEGG" id="ptaw:DW352_00060"/>
<gene>
    <name evidence="1" type="ORF">DW352_00060</name>
</gene>
<dbReference type="OrthoDB" id="583574at2"/>
<evidence type="ECO:0000313" key="2">
    <source>
        <dbReference type="Proteomes" id="UP000254889"/>
    </source>
</evidence>
<dbReference type="AlphaFoldDB" id="A0A345ZQ54"/>
<dbReference type="Gene3D" id="2.60.120.620">
    <property type="entry name" value="q2cbj1_9rhob like domain"/>
    <property type="match status" value="1"/>
</dbReference>
<dbReference type="NCBIfam" id="TIGR04324">
    <property type="entry name" value="SpoChoClust_2"/>
    <property type="match status" value="1"/>
</dbReference>
<dbReference type="SUPFAM" id="SSF51197">
    <property type="entry name" value="Clavaminate synthase-like"/>
    <property type="match status" value="1"/>
</dbReference>
<sequence>MALIESFYSTENSALVEEFNSQGYIIRDVEDRAALDELRHEVVKVAARLAECPLPKDDGEFLDNLHDIVSVEKLNPLRLGVYREMNAKPWFRPTYFRLGRSMIEELVGNELAMQNRINFSIQMPKEQTSLLDIHADVFSGETPYQVVQWMPLVDVFGTKSMFILPRQKSEPVVERFKEFPDMRSLFSAVEKDLIWLNIPYGKVLIFCPNFLHGNVLNDETTTRWSMNCRFTGLFTPYDSAEKSLGSFYLPITVRPVTRVGMAYKQPSGFAE</sequence>
<dbReference type="EMBL" id="CP031417">
    <property type="protein sequence ID" value="AXK79051.1"/>
    <property type="molecule type" value="Genomic_DNA"/>
</dbReference>
<organism evidence="1 2">
    <name type="scientific">Pseudolabrys taiwanensis</name>
    <dbReference type="NCBI Taxonomy" id="331696"/>
    <lineage>
        <taxon>Bacteria</taxon>
        <taxon>Pseudomonadati</taxon>
        <taxon>Pseudomonadota</taxon>
        <taxon>Alphaproteobacteria</taxon>
        <taxon>Hyphomicrobiales</taxon>
        <taxon>Xanthobacteraceae</taxon>
        <taxon>Pseudolabrys</taxon>
    </lineage>
</organism>
<dbReference type="Proteomes" id="UP000254889">
    <property type="component" value="Chromosome"/>
</dbReference>
<reference evidence="1 2" key="1">
    <citation type="submission" date="2018-07" db="EMBL/GenBank/DDBJ databases">
        <authorList>
            <person name="Quirk P.G."/>
            <person name="Krulwich T.A."/>
        </authorList>
    </citation>
    <scope>NUCLEOTIDE SEQUENCE [LARGE SCALE GENOMIC DNA]</scope>
    <source>
        <strain evidence="1 2">CC-BB4</strain>
    </source>
</reference>
<evidence type="ECO:0008006" key="3">
    <source>
        <dbReference type="Google" id="ProtNLM"/>
    </source>
</evidence>
<name>A0A345ZQ54_9HYPH</name>
<protein>
    <recommendedName>
        <fullName evidence="3">2OG-Fe(II) oxygenase</fullName>
    </recommendedName>
</protein>
<dbReference type="RefSeq" id="WP_115687358.1">
    <property type="nucleotide sequence ID" value="NZ_CP031417.1"/>
</dbReference>
<proteinExistence type="predicted"/>
<evidence type="ECO:0000313" key="1">
    <source>
        <dbReference type="EMBL" id="AXK79051.1"/>
    </source>
</evidence>
<dbReference type="InterPro" id="IPR027611">
    <property type="entry name" value="SpoChClust_oxygenase"/>
</dbReference>
<keyword evidence="2" id="KW-1185">Reference proteome</keyword>